<evidence type="ECO:0000313" key="2">
    <source>
        <dbReference type="Proteomes" id="UP001163603"/>
    </source>
</evidence>
<dbReference type="Proteomes" id="UP001163603">
    <property type="component" value="Chromosome 6"/>
</dbReference>
<evidence type="ECO:0000313" key="1">
    <source>
        <dbReference type="EMBL" id="KAJ0038261.1"/>
    </source>
</evidence>
<protein>
    <submittedName>
        <fullName evidence="1">Uncharacterized protein</fullName>
    </submittedName>
</protein>
<comment type="caution">
    <text evidence="1">The sequence shown here is derived from an EMBL/GenBank/DDBJ whole genome shotgun (WGS) entry which is preliminary data.</text>
</comment>
<proteinExistence type="predicted"/>
<name>A0ACC0YMK7_9ROSI</name>
<sequence length="141" mass="16090">MKKWRDTYEVASRGMEKFAASFDKSEDRSQCLFAEIEELGLLTLMQTIDVLEVMCKDQHKIDVFMGLPKSLKRTYVLCILDKSSHMSSRCIFCRSPAVKRKATSRRAFVIEHKGKKSKAKGKNEGVIDHSLIRSLLSSSKN</sequence>
<reference evidence="2" key="1">
    <citation type="journal article" date="2023" name="G3 (Bethesda)">
        <title>Genome assembly and association tests identify interacting loci associated with vigor, precocity, and sex in interspecific pistachio rootstocks.</title>
        <authorList>
            <person name="Palmer W."/>
            <person name="Jacygrad E."/>
            <person name="Sagayaradj S."/>
            <person name="Cavanaugh K."/>
            <person name="Han R."/>
            <person name="Bertier L."/>
            <person name="Beede B."/>
            <person name="Kafkas S."/>
            <person name="Golino D."/>
            <person name="Preece J."/>
            <person name="Michelmore R."/>
        </authorList>
    </citation>
    <scope>NUCLEOTIDE SEQUENCE [LARGE SCALE GENOMIC DNA]</scope>
</reference>
<accession>A0ACC0YMK7</accession>
<dbReference type="EMBL" id="CM047741">
    <property type="protein sequence ID" value="KAJ0038261.1"/>
    <property type="molecule type" value="Genomic_DNA"/>
</dbReference>
<gene>
    <name evidence="1" type="ORF">Pint_24007</name>
</gene>
<keyword evidence="2" id="KW-1185">Reference proteome</keyword>
<organism evidence="1 2">
    <name type="scientific">Pistacia integerrima</name>
    <dbReference type="NCBI Taxonomy" id="434235"/>
    <lineage>
        <taxon>Eukaryota</taxon>
        <taxon>Viridiplantae</taxon>
        <taxon>Streptophyta</taxon>
        <taxon>Embryophyta</taxon>
        <taxon>Tracheophyta</taxon>
        <taxon>Spermatophyta</taxon>
        <taxon>Magnoliopsida</taxon>
        <taxon>eudicotyledons</taxon>
        <taxon>Gunneridae</taxon>
        <taxon>Pentapetalae</taxon>
        <taxon>rosids</taxon>
        <taxon>malvids</taxon>
        <taxon>Sapindales</taxon>
        <taxon>Anacardiaceae</taxon>
        <taxon>Pistacia</taxon>
    </lineage>
</organism>